<dbReference type="AlphaFoldDB" id="A0A1Q2CWA0"/>
<keyword evidence="3 5" id="KW-0067">ATP-binding</keyword>
<keyword evidence="1" id="KW-0813">Transport</keyword>
<organism evidence="5 6">
    <name type="scientific">Tessaracoccus flavescens</name>
    <dbReference type="NCBI Taxonomy" id="399497"/>
    <lineage>
        <taxon>Bacteria</taxon>
        <taxon>Bacillati</taxon>
        <taxon>Actinomycetota</taxon>
        <taxon>Actinomycetes</taxon>
        <taxon>Propionibacteriales</taxon>
        <taxon>Propionibacteriaceae</taxon>
        <taxon>Tessaracoccus</taxon>
    </lineage>
</organism>
<dbReference type="GO" id="GO:0005524">
    <property type="term" value="F:ATP binding"/>
    <property type="evidence" value="ECO:0007669"/>
    <property type="project" value="UniProtKB-KW"/>
</dbReference>
<accession>A0A1Q2CWA0</accession>
<dbReference type="GO" id="GO:0022857">
    <property type="term" value="F:transmembrane transporter activity"/>
    <property type="evidence" value="ECO:0007669"/>
    <property type="project" value="UniProtKB-ARBA"/>
</dbReference>
<dbReference type="KEGG" id="tfa:BW733_05355"/>
<evidence type="ECO:0000256" key="2">
    <source>
        <dbReference type="ARBA" id="ARBA00022741"/>
    </source>
</evidence>
<name>A0A1Q2CWA0_9ACTN</name>
<dbReference type="OrthoDB" id="3176024at2"/>
<proteinExistence type="predicted"/>
<keyword evidence="6" id="KW-1185">Reference proteome</keyword>
<dbReference type="InterPro" id="IPR003593">
    <property type="entry name" value="AAA+_ATPase"/>
</dbReference>
<dbReference type="InterPro" id="IPR003439">
    <property type="entry name" value="ABC_transporter-like_ATP-bd"/>
</dbReference>
<gene>
    <name evidence="5" type="ORF">BW733_05355</name>
</gene>
<dbReference type="PANTHER" id="PTHR24220:SF685">
    <property type="entry name" value="ABC TRANSPORTER RELATED"/>
    <property type="match status" value="1"/>
</dbReference>
<protein>
    <submittedName>
        <fullName evidence="5">Macrolide ABC transporter ATP-binding protein</fullName>
    </submittedName>
</protein>
<dbReference type="Pfam" id="PF00005">
    <property type="entry name" value="ABC_tran"/>
    <property type="match status" value="1"/>
</dbReference>
<dbReference type="InterPro" id="IPR015854">
    <property type="entry name" value="ABC_transpr_LolD-like"/>
</dbReference>
<sequence length="245" mass="25803">MDMTPHSPNSPSAPAQPVLSTLDITKLFGQVRALAGVSLEIAKGETVAIMGPSGSGKSTLLHCLSGVIVPDDGEVRFDGSTLSGLSDRDRSHTRLRRFGFVFQDNQLIPELPARENVALPLMLTGTSRGKALKEADEMLRRIGIADLGTRRPGDMSGGQAQRVAIARALVGRPSVVFADEPSGALDQATGHEVMQLLTTTVSLIGASLVLVTHDPNVANWCSRLVEIRDGLVHSDGVLAARGGAL</sequence>
<dbReference type="GO" id="GO:0016887">
    <property type="term" value="F:ATP hydrolysis activity"/>
    <property type="evidence" value="ECO:0007669"/>
    <property type="project" value="InterPro"/>
</dbReference>
<dbReference type="SUPFAM" id="SSF52540">
    <property type="entry name" value="P-loop containing nucleoside triphosphate hydrolases"/>
    <property type="match status" value="1"/>
</dbReference>
<evidence type="ECO:0000256" key="3">
    <source>
        <dbReference type="ARBA" id="ARBA00022840"/>
    </source>
</evidence>
<evidence type="ECO:0000313" key="6">
    <source>
        <dbReference type="Proteomes" id="UP000188235"/>
    </source>
</evidence>
<dbReference type="GO" id="GO:0005886">
    <property type="term" value="C:plasma membrane"/>
    <property type="evidence" value="ECO:0007669"/>
    <property type="project" value="TreeGrafter"/>
</dbReference>
<dbReference type="InterPro" id="IPR017871">
    <property type="entry name" value="ABC_transporter-like_CS"/>
</dbReference>
<dbReference type="InterPro" id="IPR027417">
    <property type="entry name" value="P-loop_NTPase"/>
</dbReference>
<dbReference type="GO" id="GO:0098796">
    <property type="term" value="C:membrane protein complex"/>
    <property type="evidence" value="ECO:0007669"/>
    <property type="project" value="UniProtKB-ARBA"/>
</dbReference>
<dbReference type="InterPro" id="IPR017911">
    <property type="entry name" value="MacB-like_ATP-bd"/>
</dbReference>
<dbReference type="CDD" id="cd03255">
    <property type="entry name" value="ABC_MJ0796_LolCDE_FtsE"/>
    <property type="match status" value="1"/>
</dbReference>
<reference evidence="5 6" key="1">
    <citation type="journal article" date="2008" name="Int. J. Syst. Evol. Microbiol.">
        <title>Tessaracoccus flavescens sp. nov., isolated from marine sediment.</title>
        <authorList>
            <person name="Lee D.W."/>
            <person name="Lee S.D."/>
        </authorList>
    </citation>
    <scope>NUCLEOTIDE SEQUENCE [LARGE SCALE GENOMIC DNA]</scope>
    <source>
        <strain evidence="5 6">SST-39T</strain>
    </source>
</reference>
<dbReference type="FunFam" id="3.40.50.300:FF:000032">
    <property type="entry name" value="Export ABC transporter ATP-binding protein"/>
    <property type="match status" value="1"/>
</dbReference>
<dbReference type="PANTHER" id="PTHR24220">
    <property type="entry name" value="IMPORT ATP-BINDING PROTEIN"/>
    <property type="match status" value="1"/>
</dbReference>
<dbReference type="Proteomes" id="UP000188235">
    <property type="component" value="Chromosome"/>
</dbReference>
<dbReference type="SMART" id="SM00382">
    <property type="entry name" value="AAA"/>
    <property type="match status" value="1"/>
</dbReference>
<evidence type="ECO:0000256" key="1">
    <source>
        <dbReference type="ARBA" id="ARBA00022448"/>
    </source>
</evidence>
<dbReference type="PROSITE" id="PS50893">
    <property type="entry name" value="ABC_TRANSPORTER_2"/>
    <property type="match status" value="1"/>
</dbReference>
<dbReference type="STRING" id="399497.BW733_05355"/>
<dbReference type="EMBL" id="CP019607">
    <property type="protein sequence ID" value="AQP50341.1"/>
    <property type="molecule type" value="Genomic_DNA"/>
</dbReference>
<feature type="domain" description="ABC transporter" evidence="4">
    <location>
        <begin position="19"/>
        <end position="245"/>
    </location>
</feature>
<evidence type="ECO:0000313" key="5">
    <source>
        <dbReference type="EMBL" id="AQP50341.1"/>
    </source>
</evidence>
<evidence type="ECO:0000259" key="4">
    <source>
        <dbReference type="PROSITE" id="PS50893"/>
    </source>
</evidence>
<dbReference type="PROSITE" id="PS00211">
    <property type="entry name" value="ABC_TRANSPORTER_1"/>
    <property type="match status" value="1"/>
</dbReference>
<dbReference type="Gene3D" id="3.40.50.300">
    <property type="entry name" value="P-loop containing nucleotide triphosphate hydrolases"/>
    <property type="match status" value="1"/>
</dbReference>
<keyword evidence="2" id="KW-0547">Nucleotide-binding</keyword>